<dbReference type="Pfam" id="PF12697">
    <property type="entry name" value="Abhydrolase_6"/>
    <property type="match status" value="1"/>
</dbReference>
<evidence type="ECO:0000259" key="2">
    <source>
        <dbReference type="Pfam" id="PF12697"/>
    </source>
</evidence>
<dbReference type="SUPFAM" id="SSF53474">
    <property type="entry name" value="alpha/beta-Hydrolases"/>
    <property type="match status" value="1"/>
</dbReference>
<dbReference type="HOGENOM" id="CLU_046066_2_0_5"/>
<keyword evidence="4" id="KW-1185">Reference proteome</keyword>
<dbReference type="PROSITE" id="PS51318">
    <property type="entry name" value="TAT"/>
    <property type="match status" value="1"/>
</dbReference>
<dbReference type="STRING" id="395965.Msil_2190"/>
<dbReference type="InterPro" id="IPR000073">
    <property type="entry name" value="AB_hydrolase_1"/>
</dbReference>
<dbReference type="Gene3D" id="3.40.50.1820">
    <property type="entry name" value="alpha/beta hydrolase"/>
    <property type="match status" value="1"/>
</dbReference>
<gene>
    <name evidence="3" type="ordered locus">Msil_2190</name>
</gene>
<dbReference type="InterPro" id="IPR052897">
    <property type="entry name" value="Sec-Metab_Biosynth_Hydrolase"/>
</dbReference>
<feature type="domain" description="AB hydrolase-1" evidence="2">
    <location>
        <begin position="34"/>
        <end position="245"/>
    </location>
</feature>
<organism evidence="3 4">
    <name type="scientific">Methylocella silvestris (strain DSM 15510 / CIP 108128 / LMG 27833 / NCIMB 13906 / BL2)</name>
    <dbReference type="NCBI Taxonomy" id="395965"/>
    <lineage>
        <taxon>Bacteria</taxon>
        <taxon>Pseudomonadati</taxon>
        <taxon>Pseudomonadota</taxon>
        <taxon>Alphaproteobacteria</taxon>
        <taxon>Hyphomicrobiales</taxon>
        <taxon>Beijerinckiaceae</taxon>
        <taxon>Methylocella</taxon>
    </lineage>
</organism>
<sequence>MMNRRFFMTSLAAGAATLVYAHGVANATPKARNVVLVHGLFADGSCWSEVIPLLQAKGLNVTSVQNPLTTLPEAVAAAQRVLDRQDGSTVFVGHSFSGMIVTEAGMHPNVSALVYVAARAPDAGEDYPALAKKYPTPPASAGIVFDGDEGRLSEAAFLRDFAGDIPEAKAKVLYAVQEPFQKALLTGKTEHAAWRSKPSFYAVSTEDRTIDPDLERFMAKRMGAKTIEVKSSHLSMISHPDAIANLILEAAGHPTERGPHSAASGFRRKAAWLRWLRG</sequence>
<feature type="signal peptide" evidence="1">
    <location>
        <begin position="1"/>
        <end position="21"/>
    </location>
</feature>
<dbReference type="eggNOG" id="COG0596">
    <property type="taxonomic scope" value="Bacteria"/>
</dbReference>
<dbReference type="InterPro" id="IPR029058">
    <property type="entry name" value="AB_hydrolase_fold"/>
</dbReference>
<feature type="chain" id="PRO_5002871677" description="AB hydrolase-1 domain-containing protein" evidence="1">
    <location>
        <begin position="22"/>
        <end position="278"/>
    </location>
</feature>
<evidence type="ECO:0000313" key="4">
    <source>
        <dbReference type="Proteomes" id="UP000002257"/>
    </source>
</evidence>
<dbReference type="Proteomes" id="UP000002257">
    <property type="component" value="Chromosome"/>
</dbReference>
<name>B8ESY8_METSB</name>
<dbReference type="AlphaFoldDB" id="B8ESY8"/>
<dbReference type="PANTHER" id="PTHR37017">
    <property type="entry name" value="AB HYDROLASE-1 DOMAIN-CONTAINING PROTEIN-RELATED"/>
    <property type="match status" value="1"/>
</dbReference>
<proteinExistence type="predicted"/>
<reference evidence="3 4" key="1">
    <citation type="journal article" date="2010" name="J. Bacteriol.">
        <title>Complete genome sequence of the aerobic facultative methanotroph Methylocella silvestris BL2.</title>
        <authorList>
            <person name="Chen Y."/>
            <person name="Crombie A."/>
            <person name="Rahman M.T."/>
            <person name="Dedysh S.N."/>
            <person name="Liesack W."/>
            <person name="Stott M.B."/>
            <person name="Alam M."/>
            <person name="Theisen A.R."/>
            <person name="Murrell J.C."/>
            <person name="Dunfield P.F."/>
        </authorList>
    </citation>
    <scope>NUCLEOTIDE SEQUENCE [LARGE SCALE GENOMIC DNA]</scope>
    <source>
        <strain evidence="4">DSM 15510 / CIP 108128 / LMG 27833 / NCIMB 13906 / BL2</strain>
    </source>
</reference>
<dbReference type="EMBL" id="CP001280">
    <property type="protein sequence ID" value="ACK51126.1"/>
    <property type="molecule type" value="Genomic_DNA"/>
</dbReference>
<accession>B8ESY8</accession>
<dbReference type="KEGG" id="msl:Msil_2190"/>
<evidence type="ECO:0000313" key="3">
    <source>
        <dbReference type="EMBL" id="ACK51126.1"/>
    </source>
</evidence>
<dbReference type="ESTHER" id="metsb-b8esy8">
    <property type="family name" value="6_AlphaBeta_hydrolase"/>
</dbReference>
<dbReference type="PANTHER" id="PTHR37017:SF11">
    <property type="entry name" value="ESTERASE_LIPASE_THIOESTERASE DOMAIN-CONTAINING PROTEIN"/>
    <property type="match status" value="1"/>
</dbReference>
<protein>
    <recommendedName>
        <fullName evidence="2">AB hydrolase-1 domain-containing protein</fullName>
    </recommendedName>
</protein>
<keyword evidence="1" id="KW-0732">Signal</keyword>
<evidence type="ECO:0000256" key="1">
    <source>
        <dbReference type="SAM" id="SignalP"/>
    </source>
</evidence>
<dbReference type="InterPro" id="IPR006311">
    <property type="entry name" value="TAT_signal"/>
</dbReference>